<comment type="caution">
    <text evidence="2">The sequence shown here is derived from an EMBL/GenBank/DDBJ whole genome shotgun (WGS) entry which is preliminary data.</text>
</comment>
<evidence type="ECO:0000313" key="2">
    <source>
        <dbReference type="EMBL" id="MBB5712032.1"/>
    </source>
</evidence>
<keyword evidence="3" id="KW-1185">Reference proteome</keyword>
<name>A0A840YRD1_9SPHN</name>
<evidence type="ECO:0000313" key="3">
    <source>
        <dbReference type="Proteomes" id="UP000527143"/>
    </source>
</evidence>
<protein>
    <submittedName>
        <fullName evidence="2">Uncharacterized protein</fullName>
    </submittedName>
</protein>
<proteinExistence type="predicted"/>
<reference evidence="2 3" key="1">
    <citation type="submission" date="2020-08" db="EMBL/GenBank/DDBJ databases">
        <title>Genomic Encyclopedia of Type Strains, Phase IV (KMG-IV): sequencing the most valuable type-strain genomes for metagenomic binning, comparative biology and taxonomic classification.</title>
        <authorList>
            <person name="Goeker M."/>
        </authorList>
    </citation>
    <scope>NUCLEOTIDE SEQUENCE [LARGE SCALE GENOMIC DNA]</scope>
    <source>
        <strain evidence="2 3">DSM 26736</strain>
    </source>
</reference>
<dbReference type="Proteomes" id="UP000527143">
    <property type="component" value="Unassembled WGS sequence"/>
</dbReference>
<accession>A0A840YRD1</accession>
<feature type="region of interest" description="Disordered" evidence="1">
    <location>
        <begin position="82"/>
        <end position="118"/>
    </location>
</feature>
<dbReference type="AlphaFoldDB" id="A0A840YRD1"/>
<gene>
    <name evidence="2" type="ORF">FHT02_003288</name>
</gene>
<dbReference type="EMBL" id="JACIJF010000012">
    <property type="protein sequence ID" value="MBB5712032.1"/>
    <property type="molecule type" value="Genomic_DNA"/>
</dbReference>
<organism evidence="2 3">
    <name type="scientific">Sphingomonas xinjiangensis</name>
    <dbReference type="NCBI Taxonomy" id="643568"/>
    <lineage>
        <taxon>Bacteria</taxon>
        <taxon>Pseudomonadati</taxon>
        <taxon>Pseudomonadota</taxon>
        <taxon>Alphaproteobacteria</taxon>
        <taxon>Sphingomonadales</taxon>
        <taxon>Sphingomonadaceae</taxon>
        <taxon>Sphingomonas</taxon>
    </lineage>
</organism>
<sequence length="248" mass="27157">MRPTAFQRLRWCARRLHAQMRLQLGEGLLGSAEAWALAREEKVAGSGRLDHLAHDGRLVALRTRGGRTTGALQAQDMYSLRKRDDQRSPCPSEARLVSGGAAGPIFRAPSRSGRLPLRTSRDLRPREDLFLPKQNRESSCLRPCQATAMPGSLPPAEVGAVHPHAMRDDGQATCDGDDGASHAPSLCHLHSPGFEPRPMTALGQQDLRRFVQHRSQHDVAGLGAAAIIVELARLMLPRGSSRHAHRRP</sequence>
<evidence type="ECO:0000256" key="1">
    <source>
        <dbReference type="SAM" id="MobiDB-lite"/>
    </source>
</evidence>